<dbReference type="Proteomes" id="UP000298663">
    <property type="component" value="Unassembled WGS sequence"/>
</dbReference>
<dbReference type="EMBL" id="AZBU02000008">
    <property type="protein sequence ID" value="TKR67265.1"/>
    <property type="molecule type" value="Genomic_DNA"/>
</dbReference>
<dbReference type="AlphaFoldDB" id="A0A4V6XVU3"/>
<evidence type="ECO:0000313" key="2">
    <source>
        <dbReference type="EMBL" id="TKR67265.1"/>
    </source>
</evidence>
<evidence type="ECO:0000313" key="3">
    <source>
        <dbReference type="Proteomes" id="UP000298663"/>
    </source>
</evidence>
<evidence type="ECO:0000256" key="1">
    <source>
        <dbReference type="SAM" id="MobiDB-lite"/>
    </source>
</evidence>
<name>A0A4V6XVU3_STECR</name>
<organism evidence="2 3">
    <name type="scientific">Steinernema carpocapsae</name>
    <name type="common">Entomopathogenic nematode</name>
    <dbReference type="NCBI Taxonomy" id="34508"/>
    <lineage>
        <taxon>Eukaryota</taxon>
        <taxon>Metazoa</taxon>
        <taxon>Ecdysozoa</taxon>
        <taxon>Nematoda</taxon>
        <taxon>Chromadorea</taxon>
        <taxon>Rhabditida</taxon>
        <taxon>Tylenchina</taxon>
        <taxon>Panagrolaimomorpha</taxon>
        <taxon>Strongyloidoidea</taxon>
        <taxon>Steinernematidae</taxon>
        <taxon>Steinernema</taxon>
    </lineage>
</organism>
<protein>
    <submittedName>
        <fullName evidence="2">Uncharacterized protein</fullName>
    </submittedName>
</protein>
<keyword evidence="3" id="KW-1185">Reference proteome</keyword>
<feature type="region of interest" description="Disordered" evidence="1">
    <location>
        <begin position="48"/>
        <end position="70"/>
    </location>
</feature>
<sequence length="82" mass="8731">MSAPVPQFHEFYQNGANHHSLPIFVRTLLSPKTPAAVAISAFAAPISTPSRPQNRPVCGGGPNCGTFRDARTDTSGSFSFIE</sequence>
<comment type="caution">
    <text evidence="2">The sequence shown here is derived from an EMBL/GenBank/DDBJ whole genome shotgun (WGS) entry which is preliminary data.</text>
</comment>
<reference evidence="2 3" key="1">
    <citation type="journal article" date="2015" name="Genome Biol.">
        <title>Comparative genomics of Steinernema reveals deeply conserved gene regulatory networks.</title>
        <authorList>
            <person name="Dillman A.R."/>
            <person name="Macchietto M."/>
            <person name="Porter C.F."/>
            <person name="Rogers A."/>
            <person name="Williams B."/>
            <person name="Antoshechkin I."/>
            <person name="Lee M.M."/>
            <person name="Goodwin Z."/>
            <person name="Lu X."/>
            <person name="Lewis E.E."/>
            <person name="Goodrich-Blair H."/>
            <person name="Stock S.P."/>
            <person name="Adams B.J."/>
            <person name="Sternberg P.W."/>
            <person name="Mortazavi A."/>
        </authorList>
    </citation>
    <scope>NUCLEOTIDE SEQUENCE [LARGE SCALE GENOMIC DNA]</scope>
    <source>
        <strain evidence="2 3">ALL</strain>
    </source>
</reference>
<gene>
    <name evidence="2" type="ORF">L596_023444</name>
</gene>
<reference evidence="2 3" key="2">
    <citation type="journal article" date="2019" name="G3 (Bethesda)">
        <title>Hybrid Assembly of the Genome of the Entomopathogenic Nematode Steinernema carpocapsae Identifies the X-Chromosome.</title>
        <authorList>
            <person name="Serra L."/>
            <person name="Macchietto M."/>
            <person name="Macias-Munoz A."/>
            <person name="McGill C.J."/>
            <person name="Rodriguez I.M."/>
            <person name="Rodriguez B."/>
            <person name="Murad R."/>
            <person name="Mortazavi A."/>
        </authorList>
    </citation>
    <scope>NUCLEOTIDE SEQUENCE [LARGE SCALE GENOMIC DNA]</scope>
    <source>
        <strain evidence="2 3">ALL</strain>
    </source>
</reference>
<accession>A0A4V6XVU3</accession>
<proteinExistence type="predicted"/>